<protein>
    <submittedName>
        <fullName evidence="1">Uncharacterized protein</fullName>
    </submittedName>
</protein>
<accession>A0AAN8HET6</accession>
<organism evidence="1 2">
    <name type="scientific">Champsocephalus esox</name>
    <name type="common">pike icefish</name>
    <dbReference type="NCBI Taxonomy" id="159716"/>
    <lineage>
        <taxon>Eukaryota</taxon>
        <taxon>Metazoa</taxon>
        <taxon>Chordata</taxon>
        <taxon>Craniata</taxon>
        <taxon>Vertebrata</taxon>
        <taxon>Euteleostomi</taxon>
        <taxon>Actinopterygii</taxon>
        <taxon>Neopterygii</taxon>
        <taxon>Teleostei</taxon>
        <taxon>Neoteleostei</taxon>
        <taxon>Acanthomorphata</taxon>
        <taxon>Eupercaria</taxon>
        <taxon>Perciformes</taxon>
        <taxon>Notothenioidei</taxon>
        <taxon>Channichthyidae</taxon>
        <taxon>Champsocephalus</taxon>
    </lineage>
</organism>
<name>A0AAN8HET6_9TELE</name>
<evidence type="ECO:0000313" key="1">
    <source>
        <dbReference type="EMBL" id="KAK5913026.1"/>
    </source>
</evidence>
<reference evidence="1 2" key="1">
    <citation type="journal article" date="2023" name="Mol. Biol. Evol.">
        <title>Genomics of Secondarily Temperate Adaptation in the Only Non-Antarctic Icefish.</title>
        <authorList>
            <person name="Rivera-Colon A.G."/>
            <person name="Rayamajhi N."/>
            <person name="Minhas B.F."/>
            <person name="Madrigal G."/>
            <person name="Bilyk K.T."/>
            <person name="Yoon V."/>
            <person name="Hune M."/>
            <person name="Gregory S."/>
            <person name="Cheng C.H.C."/>
            <person name="Catchen J.M."/>
        </authorList>
    </citation>
    <scope>NUCLEOTIDE SEQUENCE [LARGE SCALE GENOMIC DNA]</scope>
    <source>
        <strain evidence="1">JC2023a</strain>
    </source>
</reference>
<sequence>MSTMLAPFRSGGMISVWQMDPMSLARDSADDFYSSSAESQGRVQNVDMTRFSVLLVEANGTVMRIDHGAADRGARYSTGGEVKT</sequence>
<dbReference type="AlphaFoldDB" id="A0AAN8HET6"/>
<dbReference type="Proteomes" id="UP001335648">
    <property type="component" value="Unassembled WGS sequence"/>
</dbReference>
<proteinExistence type="predicted"/>
<gene>
    <name evidence="1" type="ORF">CesoFtcFv8_002848</name>
</gene>
<dbReference type="EMBL" id="JAULUE010002047">
    <property type="protein sequence ID" value="KAK5913026.1"/>
    <property type="molecule type" value="Genomic_DNA"/>
</dbReference>
<keyword evidence="2" id="KW-1185">Reference proteome</keyword>
<evidence type="ECO:0000313" key="2">
    <source>
        <dbReference type="Proteomes" id="UP001335648"/>
    </source>
</evidence>
<comment type="caution">
    <text evidence="1">The sequence shown here is derived from an EMBL/GenBank/DDBJ whole genome shotgun (WGS) entry which is preliminary data.</text>
</comment>